<dbReference type="AlphaFoldDB" id="A0A255EDZ7"/>
<proteinExistence type="predicted"/>
<dbReference type="CDD" id="cd00060">
    <property type="entry name" value="FHA"/>
    <property type="match status" value="1"/>
</dbReference>
<dbReference type="SUPFAM" id="SSF49879">
    <property type="entry name" value="SMAD/FHA domain"/>
    <property type="match status" value="1"/>
</dbReference>
<feature type="domain" description="FHA" evidence="3">
    <location>
        <begin position="83"/>
        <end position="133"/>
    </location>
</feature>
<accession>A0A255E0P0</accession>
<dbReference type="SMART" id="SM00240">
    <property type="entry name" value="FHA"/>
    <property type="match status" value="1"/>
</dbReference>
<dbReference type="Pfam" id="PF00498">
    <property type="entry name" value="FHA"/>
    <property type="match status" value="1"/>
</dbReference>
<dbReference type="EMBL" id="NMVI01000026">
    <property type="protein sequence ID" value="OYN85104.1"/>
    <property type="molecule type" value="Genomic_DNA"/>
</dbReference>
<evidence type="ECO:0000313" key="4">
    <source>
        <dbReference type="EMBL" id="OYN85104.1"/>
    </source>
</evidence>
<reference evidence="6 7" key="1">
    <citation type="submission" date="2017-07" db="EMBL/GenBank/DDBJ databases">
        <title>Draft whole genome sequences of clinical Proprionibacteriaceae strains.</title>
        <authorList>
            <person name="Bernier A.-M."/>
            <person name="Bernard K."/>
            <person name="Domingo M.-C."/>
        </authorList>
    </citation>
    <scope>NUCLEOTIDE SEQUENCE [LARGE SCALE GENOMIC DNA]</scope>
    <source>
        <strain evidence="5 6">NML 150081</strain>
        <strain evidence="4 7">NML 160184</strain>
    </source>
</reference>
<keyword evidence="1" id="KW-0597">Phosphoprotein</keyword>
<dbReference type="PROSITE" id="PS50006">
    <property type="entry name" value="FHA_DOMAIN"/>
    <property type="match status" value="1"/>
</dbReference>
<comment type="caution">
    <text evidence="5">The sequence shown here is derived from an EMBL/GenBank/DDBJ whole genome shotgun (WGS) entry which is preliminary data.</text>
</comment>
<sequence length="156" mass="17147">MSELVIAAIKIAYLALLWIFVLIAASVIRTDLFGRAVSSSELPQQGSLNAKPKRTRSSRRTPHALVITQGRQNGLQTPLQDDLRIGRSNDCALVLDDDYVSTRHARIYPDGEGNFVVEDTGSTNGTYVNGQRIQTPTLIGLEDTVRIGRTLMKLVP</sequence>
<dbReference type="EMBL" id="NMVJ01000009">
    <property type="protein sequence ID" value="OYN89470.1"/>
    <property type="molecule type" value="Genomic_DNA"/>
</dbReference>
<feature type="transmembrane region" description="Helical" evidence="2">
    <location>
        <begin position="6"/>
        <end position="28"/>
    </location>
</feature>
<evidence type="ECO:0000256" key="1">
    <source>
        <dbReference type="ARBA" id="ARBA00022553"/>
    </source>
</evidence>
<dbReference type="Proteomes" id="UP000216533">
    <property type="component" value="Unassembled WGS sequence"/>
</dbReference>
<keyword evidence="2" id="KW-0472">Membrane</keyword>
<keyword evidence="2" id="KW-1133">Transmembrane helix</keyword>
<evidence type="ECO:0000313" key="5">
    <source>
        <dbReference type="EMBL" id="OYN89470.1"/>
    </source>
</evidence>
<dbReference type="InterPro" id="IPR000253">
    <property type="entry name" value="FHA_dom"/>
</dbReference>
<evidence type="ECO:0000313" key="7">
    <source>
        <dbReference type="Proteomes" id="UP000216533"/>
    </source>
</evidence>
<dbReference type="RefSeq" id="WP_094451552.1">
    <property type="nucleotide sequence ID" value="NZ_NMVI01000026.1"/>
</dbReference>
<protein>
    <submittedName>
        <fullName evidence="5">FHA domain-containing protein</fullName>
    </submittedName>
</protein>
<keyword evidence="2" id="KW-0812">Transmembrane</keyword>
<evidence type="ECO:0000259" key="3">
    <source>
        <dbReference type="PROSITE" id="PS50006"/>
    </source>
</evidence>
<name>A0A255EDZ7_9ACTN</name>
<gene>
    <name evidence="5" type="ORF">CGZ91_11315</name>
    <name evidence="4" type="ORF">CGZ92_11615</name>
</gene>
<dbReference type="InterPro" id="IPR008984">
    <property type="entry name" value="SMAD_FHA_dom_sf"/>
</dbReference>
<dbReference type="InterPro" id="IPR050923">
    <property type="entry name" value="Cell_Proc_Reg/RNA_Proc"/>
</dbReference>
<dbReference type="Proteomes" id="UP000216300">
    <property type="component" value="Unassembled WGS sequence"/>
</dbReference>
<dbReference type="PANTHER" id="PTHR23308">
    <property type="entry name" value="NUCLEAR INHIBITOR OF PROTEIN PHOSPHATASE-1"/>
    <property type="match status" value="1"/>
</dbReference>
<evidence type="ECO:0000313" key="6">
    <source>
        <dbReference type="Proteomes" id="UP000216300"/>
    </source>
</evidence>
<keyword evidence="6" id="KW-1185">Reference proteome</keyword>
<evidence type="ECO:0000256" key="2">
    <source>
        <dbReference type="SAM" id="Phobius"/>
    </source>
</evidence>
<organism evidence="5 6">
    <name type="scientific">Parenemella sanctibonifatiensis</name>
    <dbReference type="NCBI Taxonomy" id="2016505"/>
    <lineage>
        <taxon>Bacteria</taxon>
        <taxon>Bacillati</taxon>
        <taxon>Actinomycetota</taxon>
        <taxon>Actinomycetes</taxon>
        <taxon>Propionibacteriales</taxon>
        <taxon>Propionibacteriaceae</taxon>
        <taxon>Parenemella</taxon>
    </lineage>
</organism>
<dbReference type="OrthoDB" id="277520at2"/>
<dbReference type="Gene3D" id="2.60.200.20">
    <property type="match status" value="1"/>
</dbReference>
<accession>A0A255EDZ7</accession>